<feature type="region of interest" description="Disordered" evidence="1">
    <location>
        <begin position="123"/>
        <end position="157"/>
    </location>
</feature>
<dbReference type="EMBL" id="ML986484">
    <property type="protein sequence ID" value="KAF2281181.1"/>
    <property type="molecule type" value="Genomic_DNA"/>
</dbReference>
<feature type="region of interest" description="Disordered" evidence="1">
    <location>
        <begin position="402"/>
        <end position="487"/>
    </location>
</feature>
<protein>
    <submittedName>
        <fullName evidence="2">Uncharacterized protein</fullName>
    </submittedName>
</protein>
<feature type="compositionally biased region" description="Acidic residues" evidence="1">
    <location>
        <begin position="407"/>
        <end position="438"/>
    </location>
</feature>
<proteinExistence type="predicted"/>
<evidence type="ECO:0000313" key="2">
    <source>
        <dbReference type="EMBL" id="KAF2281181.1"/>
    </source>
</evidence>
<feature type="region of interest" description="Disordered" evidence="1">
    <location>
        <begin position="365"/>
        <end position="390"/>
    </location>
</feature>
<gene>
    <name evidence="2" type="ORF">EI97DRAFT_429243</name>
</gene>
<organism evidence="2 3">
    <name type="scientific">Westerdykella ornata</name>
    <dbReference type="NCBI Taxonomy" id="318751"/>
    <lineage>
        <taxon>Eukaryota</taxon>
        <taxon>Fungi</taxon>
        <taxon>Dikarya</taxon>
        <taxon>Ascomycota</taxon>
        <taxon>Pezizomycotina</taxon>
        <taxon>Dothideomycetes</taxon>
        <taxon>Pleosporomycetidae</taxon>
        <taxon>Pleosporales</taxon>
        <taxon>Sporormiaceae</taxon>
        <taxon>Westerdykella</taxon>
    </lineage>
</organism>
<feature type="region of interest" description="Disordered" evidence="1">
    <location>
        <begin position="1"/>
        <end position="51"/>
    </location>
</feature>
<feature type="compositionally biased region" description="Basic residues" evidence="1">
    <location>
        <begin position="36"/>
        <end position="47"/>
    </location>
</feature>
<feature type="compositionally biased region" description="Polar residues" evidence="1">
    <location>
        <begin position="462"/>
        <end position="481"/>
    </location>
</feature>
<dbReference type="AlphaFoldDB" id="A0A6A6JX36"/>
<dbReference type="RefSeq" id="XP_033658718.1">
    <property type="nucleotide sequence ID" value="XM_033797399.1"/>
</dbReference>
<dbReference type="GeneID" id="54550574"/>
<feature type="compositionally biased region" description="Basic residues" evidence="1">
    <location>
        <begin position="123"/>
        <end position="143"/>
    </location>
</feature>
<evidence type="ECO:0000256" key="1">
    <source>
        <dbReference type="SAM" id="MobiDB-lite"/>
    </source>
</evidence>
<feature type="region of interest" description="Disordered" evidence="1">
    <location>
        <begin position="283"/>
        <end position="333"/>
    </location>
</feature>
<feature type="compositionally biased region" description="Low complexity" evidence="1">
    <location>
        <begin position="439"/>
        <end position="448"/>
    </location>
</feature>
<feature type="compositionally biased region" description="Low complexity" evidence="1">
    <location>
        <begin position="284"/>
        <end position="296"/>
    </location>
</feature>
<sequence>MPGALLGTYGAGPQPSQHHHQHDIWDAMKQASSTAMRKKKPSRHANRHGPAQMQFSHAEFDALPYSIQKKYFSSLERLRIAEQQKQSLDEQHFHCSPYSSFSYSQHGSSRRSSHSYARSIIGLHHRQHHRSLTRDSSHRRRLRKSESPRQRHDITPQEARFFLSLPPKIRRQHFSREEQVLLLAQCEQYASLLPLDDAAVLERARQRYDDFQFDFFDDDSPRRGRSRKRRSRSLTPTRVPLERDTQQASDIDAMSPPLSYQTPPHGPSSFRRTLSLTHIPIRHSSSSVPARSEASPLPFSPQNRHQRSTSLALSGRRSSHAPSAPVFDPEATHYQDPEARKKLRMFLATPQKFDEAVEFGFPSTATADDTMTMTPPRRYQLPPITTDARNFSKDMQTFLRDDKVSFLEDDGDDDDDGNEDKNEEDEDEVDATDGDSLPDLDSPLTPSSAAGLSFRCGHTRHVSPSTFSSLDGSTISRPSLNHNHHPPLRIMPHVANREMTLRMTLTRPDLRADEDQLYGWRAQRGSKEDPWALEHLELSDDVTGSRGPFFVKGKGSGSGGAARGLVSTLFKRASRRGR</sequence>
<keyword evidence="3" id="KW-1185">Reference proteome</keyword>
<feature type="compositionally biased region" description="Basic and acidic residues" evidence="1">
    <location>
        <begin position="144"/>
        <end position="155"/>
    </location>
</feature>
<feature type="compositionally biased region" description="Polar residues" evidence="1">
    <location>
        <begin position="300"/>
        <end position="312"/>
    </location>
</feature>
<dbReference type="OrthoDB" id="5380370at2759"/>
<dbReference type="Proteomes" id="UP000800097">
    <property type="component" value="Unassembled WGS sequence"/>
</dbReference>
<feature type="compositionally biased region" description="Low complexity" evidence="1">
    <location>
        <begin position="365"/>
        <end position="376"/>
    </location>
</feature>
<accession>A0A6A6JX36</accession>
<name>A0A6A6JX36_WESOR</name>
<reference evidence="2" key="1">
    <citation type="journal article" date="2020" name="Stud. Mycol.">
        <title>101 Dothideomycetes genomes: a test case for predicting lifestyles and emergence of pathogens.</title>
        <authorList>
            <person name="Haridas S."/>
            <person name="Albert R."/>
            <person name="Binder M."/>
            <person name="Bloem J."/>
            <person name="Labutti K."/>
            <person name="Salamov A."/>
            <person name="Andreopoulos B."/>
            <person name="Baker S."/>
            <person name="Barry K."/>
            <person name="Bills G."/>
            <person name="Bluhm B."/>
            <person name="Cannon C."/>
            <person name="Castanera R."/>
            <person name="Culley D."/>
            <person name="Daum C."/>
            <person name="Ezra D."/>
            <person name="Gonzalez J."/>
            <person name="Henrissat B."/>
            <person name="Kuo A."/>
            <person name="Liang C."/>
            <person name="Lipzen A."/>
            <person name="Lutzoni F."/>
            <person name="Magnuson J."/>
            <person name="Mondo S."/>
            <person name="Nolan M."/>
            <person name="Ohm R."/>
            <person name="Pangilinan J."/>
            <person name="Park H.-J."/>
            <person name="Ramirez L."/>
            <person name="Alfaro M."/>
            <person name="Sun H."/>
            <person name="Tritt A."/>
            <person name="Yoshinaga Y."/>
            <person name="Zwiers L.-H."/>
            <person name="Turgeon B."/>
            <person name="Goodwin S."/>
            <person name="Spatafora J."/>
            <person name="Crous P."/>
            <person name="Grigoriev I."/>
        </authorList>
    </citation>
    <scope>NUCLEOTIDE SEQUENCE</scope>
    <source>
        <strain evidence="2">CBS 379.55</strain>
    </source>
</reference>
<evidence type="ECO:0000313" key="3">
    <source>
        <dbReference type="Proteomes" id="UP000800097"/>
    </source>
</evidence>
<feature type="region of interest" description="Disordered" evidence="1">
    <location>
        <begin position="215"/>
        <end position="271"/>
    </location>
</feature>
<feature type="compositionally biased region" description="Basic residues" evidence="1">
    <location>
        <begin position="223"/>
        <end position="232"/>
    </location>
</feature>